<dbReference type="SFLD" id="SFLDG01206">
    <property type="entry name" value="Xi.1"/>
    <property type="match status" value="1"/>
</dbReference>
<feature type="binding site" evidence="2">
    <location>
        <begin position="147"/>
        <end position="148"/>
    </location>
    <ligand>
        <name>glutathione</name>
        <dbReference type="ChEBI" id="CHEBI:57925"/>
    </ligand>
</feature>
<proteinExistence type="predicted"/>
<dbReference type="InterPro" id="IPR004045">
    <property type="entry name" value="Glutathione_S-Trfase_N"/>
</dbReference>
<dbReference type="PROSITE" id="PS50405">
    <property type="entry name" value="GST_CTER"/>
    <property type="match status" value="1"/>
</dbReference>
<name>A0A2S9IXS5_9HYPH</name>
<dbReference type="Gene3D" id="1.20.1050.10">
    <property type="match status" value="1"/>
</dbReference>
<dbReference type="SUPFAM" id="SSF47616">
    <property type="entry name" value="GST C-terminal domain-like"/>
    <property type="match status" value="1"/>
</dbReference>
<dbReference type="InterPro" id="IPR040079">
    <property type="entry name" value="Glutathione_S-Trfase"/>
</dbReference>
<keyword evidence="6" id="KW-1185">Reference proteome</keyword>
<feature type="binding site" evidence="2">
    <location>
        <begin position="129"/>
        <end position="132"/>
    </location>
    <ligand>
        <name>glutathione</name>
        <dbReference type="ChEBI" id="CHEBI:57925"/>
    </ligand>
</feature>
<evidence type="ECO:0000256" key="2">
    <source>
        <dbReference type="PIRSR" id="PIRSR015753-2"/>
    </source>
</evidence>
<sequence>MGLLVDGIWHDKWYDTSDSGGRFVRSKSQFRNWVTADGSAGPSGEGGFKAEPGRYHLYVSHACPWAHRTLIFRALKKLEDVISVSVVDYHMGEEGWTLYGRDGGTGDHLYGAKRLHEIYTRADPNYSGRVTVPVLWDKQRQTIVSNESAEIIRMLNSAFNEFDDASLDFYPEGLRAEIDAMNDFVYPNINNGVYRAGFATTQEAYEEAFNQLFAALDEIEERLSRHRYLTGDQLTEADWRLFTTLLRFDPVYVGHFKCNRQRIADYPNLSNYTRDLYQVPGVAGTVNMRHIKAHYYGSHKMINPTGIIPAGPAIDYGAPHDRNRFASKAA</sequence>
<feature type="active site" description="Proton donor/acceptor" evidence="1">
    <location>
        <position position="194"/>
    </location>
</feature>
<feature type="binding site" evidence="2">
    <location>
        <position position="96"/>
    </location>
    <ligand>
        <name>glutathione</name>
        <dbReference type="ChEBI" id="CHEBI:57925"/>
    </ligand>
</feature>
<gene>
    <name evidence="5" type="ORF">C5748_03570</name>
</gene>
<dbReference type="SFLD" id="SFLDS00019">
    <property type="entry name" value="Glutathione_Transferase_(cytos"/>
    <property type="match status" value="1"/>
</dbReference>
<dbReference type="SUPFAM" id="SSF52833">
    <property type="entry name" value="Thioredoxin-like"/>
    <property type="match status" value="1"/>
</dbReference>
<evidence type="ECO:0000313" key="5">
    <source>
        <dbReference type="EMBL" id="PRD45290.1"/>
    </source>
</evidence>
<accession>A0A2S9IXS5</accession>
<dbReference type="InterPro" id="IPR036282">
    <property type="entry name" value="Glutathione-S-Trfase_C_sf"/>
</dbReference>
<dbReference type="AlphaFoldDB" id="A0A2S9IXS5"/>
<dbReference type="SFLD" id="SFLDG01148">
    <property type="entry name" value="Xi_(cytGST)"/>
    <property type="match status" value="1"/>
</dbReference>
<dbReference type="PIRSF" id="PIRSF015753">
    <property type="entry name" value="GST"/>
    <property type="match status" value="1"/>
</dbReference>
<evidence type="ECO:0000256" key="3">
    <source>
        <dbReference type="PIRSR" id="PIRSR015753-3"/>
    </source>
</evidence>
<dbReference type="Proteomes" id="UP000239434">
    <property type="component" value="Unassembled WGS sequence"/>
</dbReference>
<evidence type="ECO:0000256" key="1">
    <source>
        <dbReference type="PIRSR" id="PIRSR015753-1"/>
    </source>
</evidence>
<dbReference type="InterPro" id="IPR010987">
    <property type="entry name" value="Glutathione-S-Trfase_C-like"/>
</dbReference>
<feature type="active site" description="Nucleophile" evidence="1">
    <location>
        <position position="63"/>
    </location>
</feature>
<comment type="caution">
    <text evidence="5">The sequence shown here is derived from an EMBL/GenBank/DDBJ whole genome shotgun (WGS) entry which is preliminary data.</text>
</comment>
<dbReference type="EMBL" id="PVBR01000002">
    <property type="protein sequence ID" value="PRD45290.1"/>
    <property type="molecule type" value="Genomic_DNA"/>
</dbReference>
<feature type="domain" description="GST C-terminal" evidence="4">
    <location>
        <begin position="171"/>
        <end position="295"/>
    </location>
</feature>
<dbReference type="PANTHER" id="PTHR32419:SF6">
    <property type="entry name" value="GLUTATHIONE S-TRANSFERASE OMEGA-LIKE 1-RELATED"/>
    <property type="match status" value="1"/>
</dbReference>
<dbReference type="Gene3D" id="3.40.30.10">
    <property type="entry name" value="Glutaredoxin"/>
    <property type="match status" value="1"/>
</dbReference>
<dbReference type="RefSeq" id="WP_105740545.1">
    <property type="nucleotide sequence ID" value="NZ_PVBR01000002.1"/>
</dbReference>
<dbReference type="CDD" id="cd03190">
    <property type="entry name" value="GST_C_Omega_like"/>
    <property type="match status" value="1"/>
</dbReference>
<feature type="site" description="Lowers pKa of active site Cys" evidence="3">
    <location>
        <position position="252"/>
    </location>
</feature>
<dbReference type="GO" id="GO:0004364">
    <property type="term" value="F:glutathione transferase activity"/>
    <property type="evidence" value="ECO:0007669"/>
    <property type="project" value="InterPro"/>
</dbReference>
<dbReference type="InterPro" id="IPR047047">
    <property type="entry name" value="GST_Omega-like_C"/>
</dbReference>
<organism evidence="5 6">
    <name type="scientific">Phyllobacterium phragmitis</name>
    <dbReference type="NCBI Taxonomy" id="2670329"/>
    <lineage>
        <taxon>Bacteria</taxon>
        <taxon>Pseudomonadati</taxon>
        <taxon>Pseudomonadota</taxon>
        <taxon>Alphaproteobacteria</taxon>
        <taxon>Hyphomicrobiales</taxon>
        <taxon>Phyllobacteriaceae</taxon>
        <taxon>Phyllobacterium</taxon>
    </lineage>
</organism>
<evidence type="ECO:0000259" key="4">
    <source>
        <dbReference type="PROSITE" id="PS50405"/>
    </source>
</evidence>
<dbReference type="FunFam" id="3.40.30.10:FF:000058">
    <property type="entry name" value="Glutathione S-transferase, omega"/>
    <property type="match status" value="1"/>
</dbReference>
<dbReference type="Pfam" id="PF13410">
    <property type="entry name" value="GST_C_2"/>
    <property type="match status" value="1"/>
</dbReference>
<feature type="site" description="Lowers pKa of active site Cys" evidence="3">
    <location>
        <position position="295"/>
    </location>
</feature>
<protein>
    <submittedName>
        <fullName evidence="5">Glutathione-dependent reductase</fullName>
    </submittedName>
</protein>
<dbReference type="Pfam" id="PF13409">
    <property type="entry name" value="GST_N_2"/>
    <property type="match status" value="1"/>
</dbReference>
<reference evidence="5 6" key="1">
    <citation type="submission" date="2018-02" db="EMBL/GenBank/DDBJ databases">
        <title>The draft genome of Phyllobacterium sp. 1N-3.</title>
        <authorList>
            <person name="Liu L."/>
            <person name="Li L."/>
            <person name="Zhang X."/>
            <person name="Wang T."/>
            <person name="Liang L."/>
        </authorList>
    </citation>
    <scope>NUCLEOTIDE SEQUENCE [LARGE SCALE GENOMIC DNA]</scope>
    <source>
        <strain evidence="5 6">1N-3</strain>
    </source>
</reference>
<dbReference type="PANTHER" id="PTHR32419">
    <property type="entry name" value="GLUTATHIONYL-HYDROQUINONE REDUCTASE"/>
    <property type="match status" value="1"/>
</dbReference>
<dbReference type="GO" id="GO:0005737">
    <property type="term" value="C:cytoplasm"/>
    <property type="evidence" value="ECO:0007669"/>
    <property type="project" value="TreeGrafter"/>
</dbReference>
<dbReference type="InterPro" id="IPR016639">
    <property type="entry name" value="GST_Omega/GSH"/>
</dbReference>
<dbReference type="InterPro" id="IPR036249">
    <property type="entry name" value="Thioredoxin-like_sf"/>
</dbReference>
<evidence type="ECO:0000313" key="6">
    <source>
        <dbReference type="Proteomes" id="UP000239434"/>
    </source>
</evidence>
<dbReference type="FunFam" id="1.20.1050.10:FF:000019">
    <property type="entry name" value="Glutathione S-transferase, omega"/>
    <property type="match status" value="1"/>
</dbReference>